<comment type="caution">
    <text evidence="2">The sequence shown here is derived from an EMBL/GenBank/DDBJ whole genome shotgun (WGS) entry which is preliminary data.</text>
</comment>
<keyword evidence="2" id="KW-0966">Cell projection</keyword>
<dbReference type="SUPFAM" id="SSF160214">
    <property type="entry name" value="FlaG-like"/>
    <property type="match status" value="1"/>
</dbReference>
<evidence type="ECO:0000313" key="2">
    <source>
        <dbReference type="EMBL" id="KLA46613.1"/>
    </source>
</evidence>
<organism evidence="2 3">
    <name type="scientific">Ligilactobacillus ruminis</name>
    <dbReference type="NCBI Taxonomy" id="1623"/>
    <lineage>
        <taxon>Bacteria</taxon>
        <taxon>Bacillati</taxon>
        <taxon>Bacillota</taxon>
        <taxon>Bacilli</taxon>
        <taxon>Lactobacillales</taxon>
        <taxon>Lactobacillaceae</taxon>
        <taxon>Ligilactobacillus</taxon>
    </lineage>
</organism>
<feature type="region of interest" description="Disordered" evidence="1">
    <location>
        <begin position="61"/>
        <end position="98"/>
    </location>
</feature>
<accession>A0A837IRZ8</accession>
<dbReference type="Pfam" id="PF03646">
    <property type="entry name" value="FlaG"/>
    <property type="match status" value="1"/>
</dbReference>
<dbReference type="InterPro" id="IPR035924">
    <property type="entry name" value="FlaG-like_sf"/>
</dbReference>
<dbReference type="InterPro" id="IPR005186">
    <property type="entry name" value="FlaG"/>
</dbReference>
<dbReference type="EMBL" id="JHAJ01000046">
    <property type="protein sequence ID" value="KLA46613.1"/>
    <property type="molecule type" value="Genomic_DNA"/>
</dbReference>
<gene>
    <name evidence="2" type="ORF">LRB_1411</name>
</gene>
<keyword evidence="2" id="KW-0282">Flagellum</keyword>
<dbReference type="AlphaFoldDB" id="A0A837IRZ8"/>
<name>A0A837IRZ8_9LACO</name>
<feature type="compositionally biased region" description="Polar residues" evidence="1">
    <location>
        <begin position="78"/>
        <end position="93"/>
    </location>
</feature>
<protein>
    <submittedName>
        <fullName evidence="2">Flagellar protein FlaG</fullName>
    </submittedName>
</protein>
<keyword evidence="2" id="KW-0969">Cilium</keyword>
<proteinExistence type="predicted"/>
<dbReference type="Proteomes" id="UP000035618">
    <property type="component" value="Unassembled WGS sequence"/>
</dbReference>
<reference evidence="2 3" key="1">
    <citation type="journal article" date="2015" name="BMC Microbiol.">
        <title>Lactobacillus ruminis strains cluster according to their mammalian gut source.</title>
        <authorList>
            <person name="O' Donnell M.M."/>
            <person name="Harris H.M."/>
            <person name="Lynch D.B."/>
            <person name="Ross R.P."/>
            <person name="O'Toole P.W."/>
        </authorList>
    </citation>
    <scope>NUCLEOTIDE SEQUENCE [LARGE SCALE GENOMIC DNA]</scope>
    <source>
        <strain evidence="2 3">ATCC 27780</strain>
    </source>
</reference>
<dbReference type="PANTHER" id="PTHR37166:SF1">
    <property type="entry name" value="PROTEIN FLAG"/>
    <property type="match status" value="1"/>
</dbReference>
<dbReference type="Gene3D" id="3.30.160.170">
    <property type="entry name" value="FlaG-like"/>
    <property type="match status" value="1"/>
</dbReference>
<evidence type="ECO:0000313" key="3">
    <source>
        <dbReference type="Proteomes" id="UP000035618"/>
    </source>
</evidence>
<sequence>MFCRYKRVVKGFGVVSSTAQVMLKEGKNMNLDGTQGIQPLQPMSGVDRVQKINTNVYNPAENSIKTNVSRDQEHLNGYETSKQKQQAKNVQSDSSDDMNLDEEMDLFKEQISEELEKMNDRLTNKNINLEFKMHQRTHRIYVEMVDKTTKKVIKEIPSKKMLDMIGRIWDEMGIAIDKKG</sequence>
<evidence type="ECO:0000256" key="1">
    <source>
        <dbReference type="SAM" id="MobiDB-lite"/>
    </source>
</evidence>
<dbReference type="PANTHER" id="PTHR37166">
    <property type="entry name" value="PROTEIN FLAG"/>
    <property type="match status" value="1"/>
</dbReference>